<dbReference type="PANTHER" id="PTHR30024:SF48">
    <property type="entry name" value="ABC TRANSPORTER SUBSTRATE-BINDING PROTEIN"/>
    <property type="match status" value="1"/>
</dbReference>
<organism evidence="2 3">
    <name type="scientific">Pseudomonas saudiphocaensis</name>
    <dbReference type="NCBI Taxonomy" id="1499686"/>
    <lineage>
        <taxon>Bacteria</taxon>
        <taxon>Pseudomonadati</taxon>
        <taxon>Pseudomonadota</taxon>
        <taxon>Gammaproteobacteria</taxon>
        <taxon>Pseudomonadales</taxon>
        <taxon>Pseudomonadaceae</taxon>
        <taxon>Pseudomonas</taxon>
    </lineage>
</organism>
<name>A0A078LUU6_9PSED</name>
<protein>
    <submittedName>
        <fullName evidence="2">ABC transporter substrate-binding protein</fullName>
    </submittedName>
</protein>
<dbReference type="OrthoDB" id="5621714at2"/>
<dbReference type="HOGENOM" id="CLU_074574_0_0_6"/>
<dbReference type="AlphaFoldDB" id="A0A078LUU6"/>
<reference evidence="2 3" key="1">
    <citation type="submission" date="2014-07" db="EMBL/GenBank/DDBJ databases">
        <authorList>
            <person name="Urmite Genomes Urmite Genomes"/>
        </authorList>
    </citation>
    <scope>NUCLEOTIDE SEQUENCE [LARGE SCALE GENOMIC DNA]</scope>
    <source>
        <strain evidence="2 3">20_BN</strain>
    </source>
</reference>
<dbReference type="EMBL" id="CCSF01000001">
    <property type="protein sequence ID" value="CDZ94082.1"/>
    <property type="molecule type" value="Genomic_DNA"/>
</dbReference>
<dbReference type="RefSeq" id="WP_074436829.1">
    <property type="nucleotide sequence ID" value="NZ_CCSF01000001.1"/>
</dbReference>
<dbReference type="PANTHER" id="PTHR30024">
    <property type="entry name" value="ALIPHATIC SULFONATES-BINDING PROTEIN-RELATED"/>
    <property type="match status" value="1"/>
</dbReference>
<keyword evidence="3" id="KW-1185">Reference proteome</keyword>
<dbReference type="Proteomes" id="UP000053902">
    <property type="component" value="Unassembled WGS sequence"/>
</dbReference>
<dbReference type="InterPro" id="IPR015168">
    <property type="entry name" value="SsuA/THI5"/>
</dbReference>
<dbReference type="eggNOG" id="COG0715">
    <property type="taxonomic scope" value="Bacteria"/>
</dbReference>
<accession>A0A078LUU6</accession>
<evidence type="ECO:0000313" key="3">
    <source>
        <dbReference type="Proteomes" id="UP000053902"/>
    </source>
</evidence>
<dbReference type="Pfam" id="PF09084">
    <property type="entry name" value="NMT1"/>
    <property type="match status" value="1"/>
</dbReference>
<feature type="domain" description="SsuA/THI5-like" evidence="1">
    <location>
        <begin position="126"/>
        <end position="273"/>
    </location>
</feature>
<sequence length="338" mass="36805">MPLLSYLTGLFSPISHGLQRTCALVLLACLSPLVATSAAAEGKETLPVLTLSALQFGTAHWELDHLKRQGLDRSNGFELKVQLVADLPASRLAVSSGSVEGAVSDLLWAQARYEAGTAYRYVPFSSQIGEVLVAEDSAIRTLADLRGKRIGVAGGPDGLGWQLLQQAASRQGIDLSREAQVQYAAPPLLSQALRRGQADALLTFWQFSARMRGEGGVRTAFALEDLLKSLGLEAQLPVLGYLFAETWASRNEDLLGRFQLALRQTKTQLAQEPAHWQAIRPLMRAEDEAVFDALRDSFIEGIPPPLDETRIGHLQQLLKLVGADPQKLMSAELFRVGQ</sequence>
<proteinExistence type="predicted"/>
<evidence type="ECO:0000259" key="1">
    <source>
        <dbReference type="Pfam" id="PF09084"/>
    </source>
</evidence>
<dbReference type="STRING" id="1499686.BN1079_01393"/>
<dbReference type="SUPFAM" id="SSF53850">
    <property type="entry name" value="Periplasmic binding protein-like II"/>
    <property type="match status" value="1"/>
</dbReference>
<evidence type="ECO:0000313" key="2">
    <source>
        <dbReference type="EMBL" id="CDZ94082.1"/>
    </source>
</evidence>
<gene>
    <name evidence="2" type="ORF">BN1079_01393</name>
</gene>
<dbReference type="Gene3D" id="3.40.190.10">
    <property type="entry name" value="Periplasmic binding protein-like II"/>
    <property type="match status" value="2"/>
</dbReference>